<feature type="transmembrane region" description="Helical" evidence="9">
    <location>
        <begin position="48"/>
        <end position="66"/>
    </location>
</feature>
<keyword evidence="9" id="KW-1133">Transmembrane helix</keyword>
<feature type="transmembrane region" description="Helical" evidence="9">
    <location>
        <begin position="152"/>
        <end position="175"/>
    </location>
</feature>
<dbReference type="EMBL" id="BAAAYV010000025">
    <property type="protein sequence ID" value="GAA3670571.1"/>
    <property type="molecule type" value="Genomic_DNA"/>
</dbReference>
<evidence type="ECO:0000256" key="9">
    <source>
        <dbReference type="SAM" id="Phobius"/>
    </source>
</evidence>
<dbReference type="SUPFAM" id="SSF52343">
    <property type="entry name" value="Ferredoxin reductase-like, C-terminal NADP-linked domain"/>
    <property type="match status" value="1"/>
</dbReference>
<evidence type="ECO:0000256" key="2">
    <source>
        <dbReference type="ARBA" id="ARBA00022630"/>
    </source>
</evidence>
<accession>A0ABP7BXC8</accession>
<reference evidence="12" key="1">
    <citation type="journal article" date="2019" name="Int. J. Syst. Evol. Microbiol.">
        <title>The Global Catalogue of Microorganisms (GCM) 10K type strain sequencing project: providing services to taxonomists for standard genome sequencing and annotation.</title>
        <authorList>
            <consortium name="The Broad Institute Genomics Platform"/>
            <consortium name="The Broad Institute Genome Sequencing Center for Infectious Disease"/>
            <person name="Wu L."/>
            <person name="Ma J."/>
        </authorList>
    </citation>
    <scope>NUCLEOTIDE SEQUENCE [LARGE SCALE GENOMIC DNA]</scope>
    <source>
        <strain evidence="12">JCM 16546</strain>
    </source>
</reference>
<keyword evidence="4" id="KW-0479">Metal-binding</keyword>
<proteinExistence type="predicted"/>
<dbReference type="PRINTS" id="PR00410">
    <property type="entry name" value="PHEHYDRXLASE"/>
</dbReference>
<evidence type="ECO:0000256" key="8">
    <source>
        <dbReference type="ARBA" id="ARBA00023014"/>
    </source>
</evidence>
<dbReference type="Proteomes" id="UP001410795">
    <property type="component" value="Unassembled WGS sequence"/>
</dbReference>
<keyword evidence="9" id="KW-0812">Transmembrane</keyword>
<evidence type="ECO:0000259" key="10">
    <source>
        <dbReference type="PROSITE" id="PS51384"/>
    </source>
</evidence>
<evidence type="ECO:0000313" key="12">
    <source>
        <dbReference type="Proteomes" id="UP001410795"/>
    </source>
</evidence>
<dbReference type="InterPro" id="IPR017927">
    <property type="entry name" value="FAD-bd_FR_type"/>
</dbReference>
<dbReference type="InterPro" id="IPR039261">
    <property type="entry name" value="FNR_nucleotide-bd"/>
</dbReference>
<protein>
    <recommendedName>
        <fullName evidence="10">FAD-binding FR-type domain-containing protein</fullName>
    </recommendedName>
</protein>
<dbReference type="InterPro" id="IPR017938">
    <property type="entry name" value="Riboflavin_synthase-like_b-brl"/>
</dbReference>
<feature type="transmembrane region" description="Helical" evidence="9">
    <location>
        <begin position="127"/>
        <end position="146"/>
    </location>
</feature>
<evidence type="ECO:0000256" key="4">
    <source>
        <dbReference type="ARBA" id="ARBA00022723"/>
    </source>
</evidence>
<dbReference type="PROSITE" id="PS51384">
    <property type="entry name" value="FAD_FR"/>
    <property type="match status" value="1"/>
</dbReference>
<keyword evidence="12" id="KW-1185">Reference proteome</keyword>
<keyword evidence="8" id="KW-0411">Iron-sulfur</keyword>
<feature type="transmembrane region" description="Helical" evidence="9">
    <location>
        <begin position="182"/>
        <end position="200"/>
    </location>
</feature>
<keyword evidence="2" id="KW-0285">Flavoprotein</keyword>
<organism evidence="11 12">
    <name type="scientific">Microbacterium marinilacus</name>
    <dbReference type="NCBI Taxonomy" id="415209"/>
    <lineage>
        <taxon>Bacteria</taxon>
        <taxon>Bacillati</taxon>
        <taxon>Actinomycetota</taxon>
        <taxon>Actinomycetes</taxon>
        <taxon>Micrococcales</taxon>
        <taxon>Microbacteriaceae</taxon>
        <taxon>Microbacterium</taxon>
    </lineage>
</organism>
<keyword evidence="3" id="KW-0001">2Fe-2S</keyword>
<dbReference type="Gene3D" id="2.40.30.10">
    <property type="entry name" value="Translation factors"/>
    <property type="match status" value="1"/>
</dbReference>
<dbReference type="PANTHER" id="PTHR47354">
    <property type="entry name" value="NADH OXIDOREDUCTASE HCR"/>
    <property type="match status" value="1"/>
</dbReference>
<evidence type="ECO:0000256" key="1">
    <source>
        <dbReference type="ARBA" id="ARBA00001974"/>
    </source>
</evidence>
<dbReference type="RefSeq" id="WP_308122807.1">
    <property type="nucleotide sequence ID" value="NZ_BAAAYV010000025.1"/>
</dbReference>
<gene>
    <name evidence="11" type="ORF">GCM10022202_35960</name>
</gene>
<dbReference type="CDD" id="cd00322">
    <property type="entry name" value="FNR_like"/>
    <property type="match status" value="1"/>
</dbReference>
<comment type="caution">
    <text evidence="11">The sequence shown here is derived from an EMBL/GenBank/DDBJ whole genome shotgun (WGS) entry which is preliminary data.</text>
</comment>
<dbReference type="InterPro" id="IPR001433">
    <property type="entry name" value="OxRdtase_FAD/NAD-bd"/>
</dbReference>
<name>A0ABP7BXC8_9MICO</name>
<keyword evidence="7" id="KW-0408">Iron</keyword>
<keyword evidence="5" id="KW-0274">FAD</keyword>
<keyword evidence="6" id="KW-0560">Oxidoreductase</keyword>
<feature type="transmembrane region" description="Helical" evidence="9">
    <location>
        <begin position="78"/>
        <end position="95"/>
    </location>
</feature>
<feature type="transmembrane region" description="Helical" evidence="9">
    <location>
        <begin position="245"/>
        <end position="266"/>
    </location>
</feature>
<evidence type="ECO:0000256" key="7">
    <source>
        <dbReference type="ARBA" id="ARBA00023004"/>
    </source>
</evidence>
<dbReference type="SUPFAM" id="SSF63380">
    <property type="entry name" value="Riboflavin synthase domain-like"/>
    <property type="match status" value="1"/>
</dbReference>
<comment type="cofactor">
    <cofactor evidence="1">
        <name>FAD</name>
        <dbReference type="ChEBI" id="CHEBI:57692"/>
    </cofactor>
</comment>
<feature type="transmembrane region" description="Helical" evidence="9">
    <location>
        <begin position="212"/>
        <end position="233"/>
    </location>
</feature>
<evidence type="ECO:0000313" key="11">
    <source>
        <dbReference type="EMBL" id="GAA3670571.1"/>
    </source>
</evidence>
<keyword evidence="9" id="KW-0472">Membrane</keyword>
<evidence type="ECO:0000256" key="6">
    <source>
        <dbReference type="ARBA" id="ARBA00023002"/>
    </source>
</evidence>
<feature type="transmembrane region" description="Helical" evidence="9">
    <location>
        <begin position="21"/>
        <end position="42"/>
    </location>
</feature>
<evidence type="ECO:0000256" key="5">
    <source>
        <dbReference type="ARBA" id="ARBA00022827"/>
    </source>
</evidence>
<sequence length="519" mass="54677">MIAALRAGGLRVRGLLGRLSMYRLILGALGLLAAVALVLSLFELVVPTAIELLATAVVLIAVGCGVDVAAQLVRQRPVRLESTLITALILLFVLRPSVEPAGLLGVALAAAAAALSKHLIAWRGRHILNPAAVGATVVTVVGALLPDAGLSLSAWWVGSPVLAPAVILTGLAVLLRTEKVRLAALFVVVATAVYTVRTVVQLVQFDLAVDLGSVLSSGLLSGPFLFLGAFMLTEPLTLPPRRRQQYLVAVVVAVLAGWSPLIGGISLGQERALLIGNLVAFALAIGSRPGAALRLLGRSAPTPTSHEVVLESARPISFQPGQYLELEVPHRRPDGRGTRREFSIVSAPEELPTVRVSYRDGTSTYKRALTSLEGGAPLRVTGVWGDFTLPRDEGAPLLWVAAGIGITPFVSQLRHLELTDRARDIVLVYVVSTGEELAYRDLLARTGIRVLVWSRDPIEGTPDGWQTETGRLDAAGLAGAVRDIGSRHAYVSGPPALIAGLSPALRSARSVTTDAFAGY</sequence>
<dbReference type="InterPro" id="IPR050415">
    <property type="entry name" value="MRET"/>
</dbReference>
<evidence type="ECO:0000256" key="3">
    <source>
        <dbReference type="ARBA" id="ARBA00022714"/>
    </source>
</evidence>
<feature type="transmembrane region" description="Helical" evidence="9">
    <location>
        <begin position="101"/>
        <end position="120"/>
    </location>
</feature>
<dbReference type="Pfam" id="PF00175">
    <property type="entry name" value="NAD_binding_1"/>
    <property type="match status" value="1"/>
</dbReference>
<dbReference type="PANTHER" id="PTHR47354:SF6">
    <property type="entry name" value="NADH OXIDOREDUCTASE HCR"/>
    <property type="match status" value="1"/>
</dbReference>
<dbReference type="Gene3D" id="3.40.50.80">
    <property type="entry name" value="Nucleotide-binding domain of ferredoxin-NADP reductase (FNR) module"/>
    <property type="match status" value="1"/>
</dbReference>
<feature type="domain" description="FAD-binding FR-type" evidence="10">
    <location>
        <begin position="288"/>
        <end position="390"/>
    </location>
</feature>